<evidence type="ECO:0000313" key="2">
    <source>
        <dbReference type="Proteomes" id="UP000682403"/>
    </source>
</evidence>
<gene>
    <name evidence="1" type="ORF">J9317_08590</name>
</gene>
<dbReference type="Proteomes" id="UP000682403">
    <property type="component" value="Unassembled WGS sequence"/>
</dbReference>
<dbReference type="RefSeq" id="WP_211557896.1">
    <property type="nucleotide sequence ID" value="NZ_JAGVRK010000001.1"/>
</dbReference>
<accession>A0ABS5LDZ8</accession>
<sequence length="62" mass="7401">MKQVIKAAQPRELKNRISVIQLELDYELATLFDAMQNNNEDQKSESKQRLEKLRKEWLKLQA</sequence>
<keyword evidence="2" id="KW-1185">Reference proteome</keyword>
<reference evidence="1 2" key="1">
    <citation type="submission" date="2021-04" db="EMBL/GenBank/DDBJ databases">
        <title>Metabacillus sp. strain KIGAM252 whole genome sequence.</title>
        <authorList>
            <person name="Seo M.-J."/>
            <person name="Cho E.-S."/>
            <person name="Hwang C.Y."/>
            <person name="Yoon D.J."/>
        </authorList>
    </citation>
    <scope>NUCLEOTIDE SEQUENCE [LARGE SCALE GENOMIC DNA]</scope>
    <source>
        <strain evidence="1 2">KIGAM252</strain>
    </source>
</reference>
<protein>
    <recommendedName>
        <fullName evidence="3">IDEAL domain-containing protein</fullName>
    </recommendedName>
</protein>
<name>A0ABS5LDZ8_9BACI</name>
<evidence type="ECO:0000313" key="1">
    <source>
        <dbReference type="EMBL" id="MBS2968813.1"/>
    </source>
</evidence>
<evidence type="ECO:0008006" key="3">
    <source>
        <dbReference type="Google" id="ProtNLM"/>
    </source>
</evidence>
<dbReference type="EMBL" id="JAGVRK010000001">
    <property type="protein sequence ID" value="MBS2968813.1"/>
    <property type="molecule type" value="Genomic_DNA"/>
</dbReference>
<organism evidence="1 2">
    <name type="scientific">Metabacillus flavus</name>
    <dbReference type="NCBI Taxonomy" id="2823519"/>
    <lineage>
        <taxon>Bacteria</taxon>
        <taxon>Bacillati</taxon>
        <taxon>Bacillota</taxon>
        <taxon>Bacilli</taxon>
        <taxon>Bacillales</taxon>
        <taxon>Bacillaceae</taxon>
        <taxon>Metabacillus</taxon>
    </lineage>
</organism>
<comment type="caution">
    <text evidence="1">The sequence shown here is derived from an EMBL/GenBank/DDBJ whole genome shotgun (WGS) entry which is preliminary data.</text>
</comment>
<proteinExistence type="predicted"/>